<dbReference type="GO" id="GO:0000155">
    <property type="term" value="F:phosphorelay sensor kinase activity"/>
    <property type="evidence" value="ECO:0007669"/>
    <property type="project" value="InterPro"/>
</dbReference>
<dbReference type="PRINTS" id="PR00344">
    <property type="entry name" value="BCTRLSENSOR"/>
</dbReference>
<dbReference type="PROSITE" id="PS50112">
    <property type="entry name" value="PAS"/>
    <property type="match status" value="2"/>
</dbReference>
<keyword evidence="5" id="KW-0472">Membrane</keyword>
<evidence type="ECO:0000256" key="1">
    <source>
        <dbReference type="ARBA" id="ARBA00000085"/>
    </source>
</evidence>
<dbReference type="PANTHER" id="PTHR43065">
    <property type="entry name" value="SENSOR HISTIDINE KINASE"/>
    <property type="match status" value="1"/>
</dbReference>
<evidence type="ECO:0000256" key="2">
    <source>
        <dbReference type="ARBA" id="ARBA00012438"/>
    </source>
</evidence>
<feature type="domain" description="Response regulatory" evidence="7">
    <location>
        <begin position="764"/>
        <end position="880"/>
    </location>
</feature>
<keyword evidence="11" id="KW-1185">Reference proteome</keyword>
<dbReference type="SMART" id="SM00091">
    <property type="entry name" value="PAS"/>
    <property type="match status" value="2"/>
</dbReference>
<dbReference type="CDD" id="cd00130">
    <property type="entry name" value="PAS"/>
    <property type="match status" value="2"/>
</dbReference>
<comment type="caution">
    <text evidence="10">The sequence shown here is derived from an EMBL/GenBank/DDBJ whole genome shotgun (WGS) entry which is preliminary data.</text>
</comment>
<dbReference type="Pfam" id="PF08447">
    <property type="entry name" value="PAS_3"/>
    <property type="match status" value="1"/>
</dbReference>
<keyword evidence="5" id="KW-0812">Transmembrane</keyword>
<dbReference type="Pfam" id="PF11845">
    <property type="entry name" value="Tll0287-like"/>
    <property type="match status" value="1"/>
</dbReference>
<dbReference type="Gene3D" id="3.30.450.20">
    <property type="entry name" value="PAS domain"/>
    <property type="match status" value="2"/>
</dbReference>
<dbReference type="Proteomes" id="UP000811899">
    <property type="component" value="Unassembled WGS sequence"/>
</dbReference>
<dbReference type="PROSITE" id="PS50113">
    <property type="entry name" value="PAC"/>
    <property type="match status" value="1"/>
</dbReference>
<dbReference type="Pfam" id="PF13426">
    <property type="entry name" value="PAS_9"/>
    <property type="match status" value="1"/>
</dbReference>
<dbReference type="SMART" id="SM00086">
    <property type="entry name" value="PAC"/>
    <property type="match status" value="2"/>
</dbReference>
<dbReference type="CDD" id="cd00082">
    <property type="entry name" value="HisKA"/>
    <property type="match status" value="1"/>
</dbReference>
<evidence type="ECO:0000256" key="3">
    <source>
        <dbReference type="ARBA" id="ARBA00022553"/>
    </source>
</evidence>
<feature type="domain" description="PAS" evidence="8">
    <location>
        <begin position="376"/>
        <end position="419"/>
    </location>
</feature>
<dbReference type="InterPro" id="IPR035965">
    <property type="entry name" value="PAS-like_dom_sf"/>
</dbReference>
<evidence type="ECO:0000259" key="7">
    <source>
        <dbReference type="PROSITE" id="PS50110"/>
    </source>
</evidence>
<dbReference type="InterPro" id="IPR000700">
    <property type="entry name" value="PAS-assoc_C"/>
</dbReference>
<feature type="transmembrane region" description="Helical" evidence="5">
    <location>
        <begin position="209"/>
        <end position="232"/>
    </location>
</feature>
<dbReference type="SUPFAM" id="SSF47384">
    <property type="entry name" value="Homodimeric domain of signal transducing histidine kinase"/>
    <property type="match status" value="1"/>
</dbReference>
<dbReference type="InterPro" id="IPR005467">
    <property type="entry name" value="His_kinase_dom"/>
</dbReference>
<evidence type="ECO:0000313" key="11">
    <source>
        <dbReference type="Proteomes" id="UP000811899"/>
    </source>
</evidence>
<dbReference type="InterPro" id="IPR011006">
    <property type="entry name" value="CheY-like_superfamily"/>
</dbReference>
<dbReference type="PROSITE" id="PS50110">
    <property type="entry name" value="RESPONSE_REGULATORY"/>
    <property type="match status" value="1"/>
</dbReference>
<dbReference type="InterPro" id="IPR003661">
    <property type="entry name" value="HisK_dim/P_dom"/>
</dbReference>
<keyword evidence="5" id="KW-1133">Transmembrane helix</keyword>
<keyword evidence="3 4" id="KW-0597">Phosphoprotein</keyword>
<dbReference type="Gene3D" id="3.30.565.10">
    <property type="entry name" value="Histidine kinase-like ATPase, C-terminal domain"/>
    <property type="match status" value="1"/>
</dbReference>
<name>A0AAW4L8W0_9BACT</name>
<comment type="catalytic activity">
    <reaction evidence="1">
        <text>ATP + protein L-histidine = ADP + protein N-phospho-L-histidine.</text>
        <dbReference type="EC" id="2.7.13.3"/>
    </reaction>
</comment>
<dbReference type="CDD" id="cd00156">
    <property type="entry name" value="REC"/>
    <property type="match status" value="1"/>
</dbReference>
<dbReference type="EC" id="2.7.13.3" evidence="2"/>
<gene>
    <name evidence="10" type="ORF">KI809_08125</name>
</gene>
<dbReference type="InterPro" id="IPR003594">
    <property type="entry name" value="HATPase_dom"/>
</dbReference>
<dbReference type="SUPFAM" id="SSF55785">
    <property type="entry name" value="PYP-like sensor domain (PAS domain)"/>
    <property type="match status" value="2"/>
</dbReference>
<accession>A0AAW4L8W0</accession>
<dbReference type="NCBIfam" id="TIGR00229">
    <property type="entry name" value="sensory_box"/>
    <property type="match status" value="2"/>
</dbReference>
<protein>
    <recommendedName>
        <fullName evidence="2">histidine kinase</fullName>
        <ecNumber evidence="2">2.7.13.3</ecNumber>
    </recommendedName>
</protein>
<feature type="modified residue" description="4-aspartylphosphate" evidence="4">
    <location>
        <position position="815"/>
    </location>
</feature>
<evidence type="ECO:0000259" key="6">
    <source>
        <dbReference type="PROSITE" id="PS50109"/>
    </source>
</evidence>
<dbReference type="Gene3D" id="1.10.287.130">
    <property type="match status" value="1"/>
</dbReference>
<feature type="domain" description="PAS" evidence="8">
    <location>
        <begin position="277"/>
        <end position="325"/>
    </location>
</feature>
<proteinExistence type="predicted"/>
<evidence type="ECO:0000256" key="5">
    <source>
        <dbReference type="SAM" id="Phobius"/>
    </source>
</evidence>
<dbReference type="InterPro" id="IPR013655">
    <property type="entry name" value="PAS_fold_3"/>
</dbReference>
<evidence type="ECO:0000256" key="4">
    <source>
        <dbReference type="PROSITE-ProRule" id="PRU00169"/>
    </source>
</evidence>
<dbReference type="SMART" id="SM00388">
    <property type="entry name" value="HisKA"/>
    <property type="match status" value="1"/>
</dbReference>
<dbReference type="EMBL" id="JAHCVJ010000002">
    <property type="protein sequence ID" value="MBT0664267.1"/>
    <property type="molecule type" value="Genomic_DNA"/>
</dbReference>
<dbReference type="InterPro" id="IPR001610">
    <property type="entry name" value="PAC"/>
</dbReference>
<dbReference type="SMART" id="SM00448">
    <property type="entry name" value="REC"/>
    <property type="match status" value="1"/>
</dbReference>
<dbReference type="Pfam" id="PF00072">
    <property type="entry name" value="Response_reg"/>
    <property type="match status" value="1"/>
</dbReference>
<organism evidence="10 11">
    <name type="scientific">Geoanaerobacter pelophilus</name>
    <dbReference type="NCBI Taxonomy" id="60036"/>
    <lineage>
        <taxon>Bacteria</taxon>
        <taxon>Pseudomonadati</taxon>
        <taxon>Thermodesulfobacteriota</taxon>
        <taxon>Desulfuromonadia</taxon>
        <taxon>Geobacterales</taxon>
        <taxon>Geobacteraceae</taxon>
        <taxon>Geoanaerobacter</taxon>
    </lineage>
</organism>
<dbReference type="PANTHER" id="PTHR43065:SF42">
    <property type="entry name" value="TWO-COMPONENT SENSOR PPRA"/>
    <property type="match status" value="1"/>
</dbReference>
<evidence type="ECO:0000259" key="8">
    <source>
        <dbReference type="PROSITE" id="PS50112"/>
    </source>
</evidence>
<evidence type="ECO:0000313" key="10">
    <source>
        <dbReference type="EMBL" id="MBT0664267.1"/>
    </source>
</evidence>
<dbReference type="SUPFAM" id="SSF52172">
    <property type="entry name" value="CheY-like"/>
    <property type="match status" value="1"/>
</dbReference>
<dbReference type="InterPro" id="IPR021796">
    <property type="entry name" value="Tll0287-like_dom"/>
</dbReference>
<sequence>MKLFRQTLLAVVLTAIIGVLTHTAVTKYVVHKAEENLQSIILSHRAFHAYIQQVMHPAYYKAKDEGKVAQDFYAPQLLSSSHIIRVMHGLFNKEREKEGLPLVYYKMASQNPRNPVNIADDREAWLIKLFNDQRDLKEHTEIRTINGKKYLLYAKPFLETNQACLRCHGKRTDAPVGLQQIYSGQGGFNESAGIIRAIESIRIPLNDEFTAAFVATTATLAAAAILIALYLFNMRLRQRIRENTAALAISEANYQHFTALTSDYVHKCARKGSAPYRIQWVGGALKTISGFSAEEMLERGCWVSIVHPDDKQATVEALDRLRPGDIKEISFRIIVKDQSVRWILDTCQCEQGTSNDELILYGAASDITERKQAEEMLQFTRASVNAVSDAIFWVTADGRIVDVNDAACQSLGYSREELLKMEVSDIDPSNSSEDMQRQFPELRRQGTLRFEATHCAKDGRVFPVEIAANYVCYGAEERNCGIARDISDRKRNEEERLNLEKQLLHAQKLESLGVLAGGIAHDFNNLLTSIVGNTDLALLRLNPESPVRDNLQRVEEAATRAADLAKQMLAYSGKGKFVIEPIDLNRIVEEMAKMLEVSISKKCVLRFNFAESLPTVDADATQLRQVIMNLVINASEAIGNKSGVIAISSGCMQCDRRYLSSAWLNEQIPEGLYVWLEIADTGCGMDKETVSKIFDPFFTTKFTGRGLGMAAVLGIVRGHKGAIKVYSEPGRGTTFKILLPAGGRPKELGNEIADEHLEWKGSGTVLLVDDEETVIAIGTEMLKELGFDVLTAMDGREALEVFTQQQGKICCVILDLTMPHMDGEQAFRELRLLAPDVQVIMSSGYNEQEINQRFAGKGLAGFIQKPYKLSMLKEVILNVNQGIDTVVS</sequence>
<dbReference type="InterPro" id="IPR000014">
    <property type="entry name" value="PAS"/>
</dbReference>
<dbReference type="InterPro" id="IPR036890">
    <property type="entry name" value="HATPase_C_sf"/>
</dbReference>
<reference evidence="10 11" key="1">
    <citation type="submission" date="2021-05" db="EMBL/GenBank/DDBJ databases">
        <title>The draft genome of Geobacter pelophilus DSM 12255.</title>
        <authorList>
            <person name="Xu Z."/>
            <person name="Masuda Y."/>
            <person name="Itoh H."/>
            <person name="Senoo K."/>
        </authorList>
    </citation>
    <scope>NUCLEOTIDE SEQUENCE [LARGE SCALE GENOMIC DNA]</scope>
    <source>
        <strain evidence="10 11">DSM 12255</strain>
    </source>
</reference>
<dbReference type="PROSITE" id="PS50109">
    <property type="entry name" value="HIS_KIN"/>
    <property type="match status" value="1"/>
</dbReference>
<dbReference type="SUPFAM" id="SSF55874">
    <property type="entry name" value="ATPase domain of HSP90 chaperone/DNA topoisomerase II/histidine kinase"/>
    <property type="match status" value="1"/>
</dbReference>
<evidence type="ECO:0000259" key="9">
    <source>
        <dbReference type="PROSITE" id="PS50113"/>
    </source>
</evidence>
<dbReference type="SMART" id="SM00387">
    <property type="entry name" value="HATPase_c"/>
    <property type="match status" value="1"/>
</dbReference>
<dbReference type="InterPro" id="IPR004358">
    <property type="entry name" value="Sig_transdc_His_kin-like_C"/>
</dbReference>
<feature type="domain" description="Histidine kinase" evidence="6">
    <location>
        <begin position="518"/>
        <end position="743"/>
    </location>
</feature>
<dbReference type="Gene3D" id="3.40.50.2300">
    <property type="match status" value="1"/>
</dbReference>
<dbReference type="AlphaFoldDB" id="A0AAW4L8W0"/>
<dbReference type="Pfam" id="PF02518">
    <property type="entry name" value="HATPase_c"/>
    <property type="match status" value="1"/>
</dbReference>
<dbReference type="RefSeq" id="WP_214171025.1">
    <property type="nucleotide sequence ID" value="NZ_JAHCVJ010000002.1"/>
</dbReference>
<feature type="domain" description="PAC" evidence="9">
    <location>
        <begin position="327"/>
        <end position="379"/>
    </location>
</feature>
<dbReference type="InterPro" id="IPR036097">
    <property type="entry name" value="HisK_dim/P_sf"/>
</dbReference>
<dbReference type="InterPro" id="IPR001789">
    <property type="entry name" value="Sig_transdc_resp-reg_receiver"/>
</dbReference>